<evidence type="ECO:0000256" key="1">
    <source>
        <dbReference type="ARBA" id="ARBA00006479"/>
    </source>
</evidence>
<dbReference type="AlphaFoldDB" id="A0A1H7IFU2"/>
<accession>A0A1H7IFU2</accession>
<comment type="similarity">
    <text evidence="1">Belongs to the ROK (NagC/XylR) family.</text>
</comment>
<organism evidence="2 3">
    <name type="scientific">Alkalibacterium pelagium</name>
    <dbReference type="NCBI Taxonomy" id="426702"/>
    <lineage>
        <taxon>Bacteria</taxon>
        <taxon>Bacillati</taxon>
        <taxon>Bacillota</taxon>
        <taxon>Bacilli</taxon>
        <taxon>Lactobacillales</taxon>
        <taxon>Carnobacteriaceae</taxon>
        <taxon>Alkalibacterium</taxon>
    </lineage>
</organism>
<reference evidence="3" key="1">
    <citation type="submission" date="2016-10" db="EMBL/GenBank/DDBJ databases">
        <authorList>
            <person name="Varghese N."/>
            <person name="Submissions S."/>
        </authorList>
    </citation>
    <scope>NUCLEOTIDE SEQUENCE [LARGE SCALE GENOMIC DNA]</scope>
    <source>
        <strain evidence="3">DSM 19183</strain>
    </source>
</reference>
<dbReference type="RefSeq" id="WP_091479681.1">
    <property type="nucleotide sequence ID" value="NZ_BJYC01000004.1"/>
</dbReference>
<dbReference type="Proteomes" id="UP000199081">
    <property type="component" value="Unassembled WGS sequence"/>
</dbReference>
<dbReference type="STRING" id="426702.SAMN04488099_104100"/>
<dbReference type="GO" id="GO:0016301">
    <property type="term" value="F:kinase activity"/>
    <property type="evidence" value="ECO:0007669"/>
    <property type="project" value="UniProtKB-KW"/>
</dbReference>
<keyword evidence="2" id="KW-0808">Transferase</keyword>
<keyword evidence="2" id="KW-0418">Kinase</keyword>
<protein>
    <submittedName>
        <fullName evidence="2">Sugar kinase of the NBD/HSP70 family, may contain an N-terminal HTH domain</fullName>
    </submittedName>
</protein>
<dbReference type="PANTHER" id="PTHR18964:SF165">
    <property type="entry name" value="BETA-GLUCOSIDE KINASE"/>
    <property type="match status" value="1"/>
</dbReference>
<sequence>MSYVCFDIGGTSIKYVLTNKDGTILSRGSSPTIHSSTEEFIDFLVKKVRYYEERTRIKGIGISVPGTVEKETGKSILGGAILHLYDKNLRELLAEHFSCPIHVENDARCALMAELTMGAAKENQDVVLMTIGTGIGGAVAYDRKIVYGNHYTAGEFGMIRLDALNHPTKTMHELASTAALIKRYKEKKFLFPSALVDPQSIFSEMHRDEETRQIVDEWATYLSAGIFNIAAGFNPEKIVIGGGISANPSLLPLIREKLEENPHWKDYRADIEIARFKNDAGAIGALSFLLQTNQQTSVKGENYVS</sequence>
<dbReference type="InterPro" id="IPR000600">
    <property type="entry name" value="ROK"/>
</dbReference>
<keyword evidence="3" id="KW-1185">Reference proteome</keyword>
<evidence type="ECO:0000313" key="3">
    <source>
        <dbReference type="Proteomes" id="UP000199081"/>
    </source>
</evidence>
<dbReference type="PANTHER" id="PTHR18964">
    <property type="entry name" value="ROK (REPRESSOR, ORF, KINASE) FAMILY"/>
    <property type="match status" value="1"/>
</dbReference>
<dbReference type="CDD" id="cd24152">
    <property type="entry name" value="ASKHA_NBD_ROK-like"/>
    <property type="match status" value="1"/>
</dbReference>
<name>A0A1H7IFU2_9LACT</name>
<gene>
    <name evidence="2" type="ORF">SAMN04488099_104100</name>
</gene>
<dbReference type="OrthoDB" id="9795247at2"/>
<evidence type="ECO:0000313" key="2">
    <source>
        <dbReference type="EMBL" id="SEK60712.1"/>
    </source>
</evidence>
<dbReference type="Gene3D" id="3.30.420.40">
    <property type="match status" value="2"/>
</dbReference>
<dbReference type="Pfam" id="PF00480">
    <property type="entry name" value="ROK"/>
    <property type="match status" value="1"/>
</dbReference>
<dbReference type="EMBL" id="FNZU01000004">
    <property type="protein sequence ID" value="SEK60712.1"/>
    <property type="molecule type" value="Genomic_DNA"/>
</dbReference>
<dbReference type="SUPFAM" id="SSF53067">
    <property type="entry name" value="Actin-like ATPase domain"/>
    <property type="match status" value="1"/>
</dbReference>
<proteinExistence type="inferred from homology"/>
<dbReference type="InterPro" id="IPR043129">
    <property type="entry name" value="ATPase_NBD"/>
</dbReference>